<dbReference type="AlphaFoldDB" id="A0A7R9FGY9"/>
<dbReference type="InterPro" id="IPR050843">
    <property type="entry name" value="Glycosyl_Hydrlase_38"/>
</dbReference>
<dbReference type="SUPFAM" id="SSF88713">
    <property type="entry name" value="Glycoside hydrolase/deacetylase"/>
    <property type="match status" value="1"/>
</dbReference>
<dbReference type="Pfam" id="PF01074">
    <property type="entry name" value="Glyco_hydro_38N"/>
    <property type="match status" value="1"/>
</dbReference>
<evidence type="ECO:0000313" key="5">
    <source>
        <dbReference type="EMBL" id="CAD7453458.1"/>
    </source>
</evidence>
<organism evidence="5">
    <name type="scientific">Timema tahoe</name>
    <dbReference type="NCBI Taxonomy" id="61484"/>
    <lineage>
        <taxon>Eukaryota</taxon>
        <taxon>Metazoa</taxon>
        <taxon>Ecdysozoa</taxon>
        <taxon>Arthropoda</taxon>
        <taxon>Hexapoda</taxon>
        <taxon>Insecta</taxon>
        <taxon>Pterygota</taxon>
        <taxon>Neoptera</taxon>
        <taxon>Polyneoptera</taxon>
        <taxon>Phasmatodea</taxon>
        <taxon>Timematodea</taxon>
        <taxon>Timematoidea</taxon>
        <taxon>Timematidae</taxon>
        <taxon>Timema</taxon>
    </lineage>
</organism>
<dbReference type="EMBL" id="OE000339">
    <property type="protein sequence ID" value="CAD7453458.1"/>
    <property type="molecule type" value="Genomic_DNA"/>
</dbReference>
<dbReference type="Gene3D" id="3.20.110.10">
    <property type="entry name" value="Glycoside hydrolase 38, N terminal domain"/>
    <property type="match status" value="1"/>
</dbReference>
<protein>
    <recommendedName>
        <fullName evidence="4">Glycoside hydrolase family 38 N-terminal domain-containing protein</fullName>
    </recommendedName>
</protein>
<dbReference type="Gene3D" id="1.20.1270.50">
    <property type="entry name" value="Glycoside hydrolase family 38, central domain"/>
    <property type="match status" value="1"/>
</dbReference>
<sequence length="413" mass="47341">MPPLLNIIIICILYLTVLKESSALPFVRDDPDASPMCGYFSCTDTVPGMLNVHLIPHSHDDLGYRKTVDQYYYGKFSSIHKAGVQYIIDTVADVLSKDPKKRFVQVETAFLWMWWQEQDEASRNIYRNLINSGQIELIGGGWVMNDEADSHYQATIDQFTWGLRWLEETFGVCGRPRIGWQIDPFGHSKETASIMAQMGFDGLFFSRLDYQDKEARLNTSTMEMVWEASESLGSSSDLFTSVLYNHYSYPTGFCVDVNCDDDPIIDNPDSPDYNLETKVQQFISFVKEQAKSFTTDHIIVTMGQDFNYQDASMNYKNIDKLIRHVNALQMNGNDVNVMYSTPSCYLKAIHDANRTWTTKTDDFFPYGSDAHSYWTGYFTSRPTHKGFERMANNFLQVSPTMSDMYRHGGLGVF</sequence>
<keyword evidence="1" id="KW-0378">Hydrolase</keyword>
<keyword evidence="2" id="KW-0326">Glycosidase</keyword>
<dbReference type="PANTHER" id="PTHR11607:SF3">
    <property type="entry name" value="LYSOSOMAL ALPHA-MANNOSIDASE"/>
    <property type="match status" value="1"/>
</dbReference>
<evidence type="ECO:0000256" key="1">
    <source>
        <dbReference type="ARBA" id="ARBA00022801"/>
    </source>
</evidence>
<dbReference type="GO" id="GO:0004559">
    <property type="term" value="F:alpha-mannosidase activity"/>
    <property type="evidence" value="ECO:0007669"/>
    <property type="project" value="InterPro"/>
</dbReference>
<feature type="domain" description="Glycoside hydrolase family 38 N-terminal" evidence="4">
    <location>
        <begin position="51"/>
        <end position="366"/>
    </location>
</feature>
<dbReference type="GO" id="GO:0006013">
    <property type="term" value="P:mannose metabolic process"/>
    <property type="evidence" value="ECO:0007669"/>
    <property type="project" value="InterPro"/>
</dbReference>
<reference evidence="5" key="1">
    <citation type="submission" date="2020-11" db="EMBL/GenBank/DDBJ databases">
        <authorList>
            <person name="Tran Van P."/>
        </authorList>
    </citation>
    <scope>NUCLEOTIDE SEQUENCE</scope>
</reference>
<evidence type="ECO:0000256" key="3">
    <source>
        <dbReference type="SAM" id="SignalP"/>
    </source>
</evidence>
<name>A0A7R9FGY9_9NEOP</name>
<dbReference type="FunFam" id="1.20.1270.50:FF:000002">
    <property type="entry name" value="Alpha-mannosidase"/>
    <property type="match status" value="1"/>
</dbReference>
<proteinExistence type="predicted"/>
<dbReference type="InterPro" id="IPR000602">
    <property type="entry name" value="Glyco_hydro_38_N"/>
</dbReference>
<dbReference type="SUPFAM" id="SSF88688">
    <property type="entry name" value="Families 57/38 glycoside transferase middle domain"/>
    <property type="match status" value="1"/>
</dbReference>
<accession>A0A7R9FGY9</accession>
<evidence type="ECO:0000256" key="2">
    <source>
        <dbReference type="ARBA" id="ARBA00023295"/>
    </source>
</evidence>
<keyword evidence="3" id="KW-0732">Signal</keyword>
<dbReference type="InterPro" id="IPR011330">
    <property type="entry name" value="Glyco_hydro/deAcase_b/a-brl"/>
</dbReference>
<evidence type="ECO:0000259" key="4">
    <source>
        <dbReference type="Pfam" id="PF01074"/>
    </source>
</evidence>
<dbReference type="FunFam" id="3.20.110.10:FF:000001">
    <property type="entry name" value="Alpha-mannosidase"/>
    <property type="match status" value="1"/>
</dbReference>
<dbReference type="PANTHER" id="PTHR11607">
    <property type="entry name" value="ALPHA-MANNOSIDASE"/>
    <property type="match status" value="1"/>
</dbReference>
<feature type="signal peptide" evidence="3">
    <location>
        <begin position="1"/>
        <end position="23"/>
    </location>
</feature>
<dbReference type="InterPro" id="IPR037094">
    <property type="entry name" value="Glyco_hydro_38_cen_sf"/>
</dbReference>
<dbReference type="InterPro" id="IPR028995">
    <property type="entry name" value="Glyco_hydro_57/38_cen_sf"/>
</dbReference>
<dbReference type="GO" id="GO:0005764">
    <property type="term" value="C:lysosome"/>
    <property type="evidence" value="ECO:0007669"/>
    <property type="project" value="TreeGrafter"/>
</dbReference>
<feature type="chain" id="PRO_5031560763" description="Glycoside hydrolase family 38 N-terminal domain-containing protein" evidence="3">
    <location>
        <begin position="24"/>
        <end position="413"/>
    </location>
</feature>
<gene>
    <name evidence="5" type="ORF">TTEB3V08_LOCUS1596</name>
</gene>
<dbReference type="CDD" id="cd10810">
    <property type="entry name" value="GH38N_AMII_LAM_like"/>
    <property type="match status" value="1"/>
</dbReference>
<dbReference type="InterPro" id="IPR027291">
    <property type="entry name" value="Glyco_hydro_38_N_sf"/>
</dbReference>